<dbReference type="Gene3D" id="3.30.310.110">
    <property type="entry name" value="XisI-like"/>
    <property type="match status" value="1"/>
</dbReference>
<gene>
    <name evidence="1" type="ORF">H6G74_21800</name>
</gene>
<keyword evidence="2" id="KW-1185">Reference proteome</keyword>
<dbReference type="CDD" id="cd16382">
    <property type="entry name" value="XisI-like"/>
    <property type="match status" value="1"/>
</dbReference>
<proteinExistence type="predicted"/>
<dbReference type="InterPro" id="IPR035943">
    <property type="entry name" value="XisI-like_sf"/>
</dbReference>
<organism evidence="1 2">
    <name type="scientific">Nostoc spongiaeforme FACHB-130</name>
    <dbReference type="NCBI Taxonomy" id="1357510"/>
    <lineage>
        <taxon>Bacteria</taxon>
        <taxon>Bacillati</taxon>
        <taxon>Cyanobacteriota</taxon>
        <taxon>Cyanophyceae</taxon>
        <taxon>Nostocales</taxon>
        <taxon>Nostocaceae</taxon>
        <taxon>Nostoc</taxon>
    </lineage>
</organism>
<dbReference type="Proteomes" id="UP000603457">
    <property type="component" value="Unassembled WGS sequence"/>
</dbReference>
<protein>
    <submittedName>
        <fullName evidence="1">XisI protein</fullName>
    </submittedName>
</protein>
<dbReference type="SUPFAM" id="SSF143847">
    <property type="entry name" value="XisI-like"/>
    <property type="match status" value="1"/>
</dbReference>
<name>A0ABR8G133_9NOSO</name>
<reference evidence="1 2" key="1">
    <citation type="journal article" date="2020" name="ISME J.">
        <title>Comparative genomics reveals insights into cyanobacterial evolution and habitat adaptation.</title>
        <authorList>
            <person name="Chen M.Y."/>
            <person name="Teng W.K."/>
            <person name="Zhao L."/>
            <person name="Hu C.X."/>
            <person name="Zhou Y.K."/>
            <person name="Han B.P."/>
            <person name="Song L.R."/>
            <person name="Shu W.S."/>
        </authorList>
    </citation>
    <scope>NUCLEOTIDE SEQUENCE [LARGE SCALE GENOMIC DNA]</scope>
    <source>
        <strain evidence="1 2">FACHB-130</strain>
    </source>
</reference>
<comment type="caution">
    <text evidence="1">The sequence shown here is derived from an EMBL/GenBank/DDBJ whole genome shotgun (WGS) entry which is preliminary data.</text>
</comment>
<dbReference type="EMBL" id="JACJTB010000034">
    <property type="protein sequence ID" value="MBD2596944.1"/>
    <property type="molecule type" value="Genomic_DNA"/>
</dbReference>
<dbReference type="RefSeq" id="WP_190969643.1">
    <property type="nucleotide sequence ID" value="NZ_JACJTB010000034.1"/>
</dbReference>
<evidence type="ECO:0000313" key="2">
    <source>
        <dbReference type="Proteomes" id="UP000603457"/>
    </source>
</evidence>
<dbReference type="Pfam" id="PF08869">
    <property type="entry name" value="XisI"/>
    <property type="match status" value="1"/>
</dbReference>
<accession>A0ABR8G133</accession>
<sequence length="107" mass="12408">MDTTTHYAGIIKRVIQKYAQFTPSHGQIRLDTVFDEQQNRYALMQVGWERGRRVRGNIIYVTLHDQKVWVEYDGIETGIVADLIAEGIPEEHIILAFLPERQLAKNI</sequence>
<dbReference type="InterPro" id="IPR014968">
    <property type="entry name" value="XisI"/>
</dbReference>
<evidence type="ECO:0000313" key="1">
    <source>
        <dbReference type="EMBL" id="MBD2596944.1"/>
    </source>
</evidence>